<gene>
    <name evidence="3" type="ORF">GCM10023195_71650</name>
</gene>
<dbReference type="InterPro" id="IPR016047">
    <property type="entry name" value="M23ase_b-sheet_dom"/>
</dbReference>
<dbReference type="RefSeq" id="WP_345364466.1">
    <property type="nucleotide sequence ID" value="NZ_BAABHJ010000032.1"/>
</dbReference>
<organism evidence="3 4">
    <name type="scientific">Actinoallomurus liliacearum</name>
    <dbReference type="NCBI Taxonomy" id="1080073"/>
    <lineage>
        <taxon>Bacteria</taxon>
        <taxon>Bacillati</taxon>
        <taxon>Actinomycetota</taxon>
        <taxon>Actinomycetes</taxon>
        <taxon>Streptosporangiales</taxon>
        <taxon>Thermomonosporaceae</taxon>
        <taxon>Actinoallomurus</taxon>
    </lineage>
</organism>
<evidence type="ECO:0000313" key="3">
    <source>
        <dbReference type="EMBL" id="GAA4616151.1"/>
    </source>
</evidence>
<dbReference type="CDD" id="cd12797">
    <property type="entry name" value="M23_peptidase"/>
    <property type="match status" value="1"/>
</dbReference>
<dbReference type="Pfam" id="PF01551">
    <property type="entry name" value="Peptidase_M23"/>
    <property type="match status" value="1"/>
</dbReference>
<feature type="compositionally biased region" description="Low complexity" evidence="1">
    <location>
        <begin position="375"/>
        <end position="387"/>
    </location>
</feature>
<keyword evidence="4" id="KW-1185">Reference proteome</keyword>
<dbReference type="EMBL" id="BAABHJ010000032">
    <property type="protein sequence ID" value="GAA4616151.1"/>
    <property type="molecule type" value="Genomic_DNA"/>
</dbReference>
<dbReference type="Gene3D" id="2.70.70.10">
    <property type="entry name" value="Glucose Permease (Domain IIA)"/>
    <property type="match status" value="1"/>
</dbReference>
<dbReference type="InterPro" id="IPR011055">
    <property type="entry name" value="Dup_hybrid_motif"/>
</dbReference>
<evidence type="ECO:0000313" key="4">
    <source>
        <dbReference type="Proteomes" id="UP001500212"/>
    </source>
</evidence>
<name>A0ABP8TTJ4_9ACTN</name>
<sequence>MPRTRHRQGRLGPPRRRRLTASLGDRISALGGVVVIAVGLALAAIVEQAVMPPAARHAVADRRPVHVRHSRTPRPAPSRSSPSRAPVSPAVQLSRKVETVVLAERSRVARRDYGVGALPTPIVRLTRMDRARTWAFGTETIPPPRGMTVMPESSLYVAQRTRAGWQVALAGTPQFTTLLRKAPAAVVPAGERPVLERFSAAADPPLDTGLMLPWGVGQSWTLLATDDGVSGFDGGDGRVLAPGDGRIYRLCSSAAGHGLVLLIHPNGLATEYYQMSDVTKVRDGDLVKRGDYLGRTGTEQPCGGGEAPQRMVRFAVTDATGTMRLDHFQLGGWTLRETAAATFAERAGVRVDAGNPLLNFGATPPSPAPAPSGSPSPGRTPKSGPPSVRVPDVPLPGGSPGAVV</sequence>
<feature type="domain" description="M23ase beta-sheet core" evidence="2">
    <location>
        <begin position="238"/>
        <end position="300"/>
    </location>
</feature>
<feature type="region of interest" description="Disordered" evidence="1">
    <location>
        <begin position="355"/>
        <end position="404"/>
    </location>
</feature>
<evidence type="ECO:0000256" key="1">
    <source>
        <dbReference type="SAM" id="MobiDB-lite"/>
    </source>
</evidence>
<proteinExistence type="predicted"/>
<protein>
    <recommendedName>
        <fullName evidence="2">M23ase beta-sheet core domain-containing protein</fullName>
    </recommendedName>
</protein>
<evidence type="ECO:0000259" key="2">
    <source>
        <dbReference type="Pfam" id="PF01551"/>
    </source>
</evidence>
<reference evidence="4" key="1">
    <citation type="journal article" date="2019" name="Int. J. Syst. Evol. Microbiol.">
        <title>The Global Catalogue of Microorganisms (GCM) 10K type strain sequencing project: providing services to taxonomists for standard genome sequencing and annotation.</title>
        <authorList>
            <consortium name="The Broad Institute Genomics Platform"/>
            <consortium name="The Broad Institute Genome Sequencing Center for Infectious Disease"/>
            <person name="Wu L."/>
            <person name="Ma J."/>
        </authorList>
    </citation>
    <scope>NUCLEOTIDE SEQUENCE [LARGE SCALE GENOMIC DNA]</scope>
    <source>
        <strain evidence="4">JCM 17938</strain>
    </source>
</reference>
<dbReference type="SUPFAM" id="SSF51261">
    <property type="entry name" value="Duplicated hybrid motif"/>
    <property type="match status" value="1"/>
</dbReference>
<feature type="compositionally biased region" description="Low complexity" evidence="1">
    <location>
        <begin position="77"/>
        <end position="90"/>
    </location>
</feature>
<feature type="compositionally biased region" description="Pro residues" evidence="1">
    <location>
        <begin position="364"/>
        <end position="374"/>
    </location>
</feature>
<feature type="region of interest" description="Disordered" evidence="1">
    <location>
        <begin position="57"/>
        <end position="90"/>
    </location>
</feature>
<comment type="caution">
    <text evidence="3">The sequence shown here is derived from an EMBL/GenBank/DDBJ whole genome shotgun (WGS) entry which is preliminary data.</text>
</comment>
<accession>A0ABP8TTJ4</accession>
<dbReference type="Proteomes" id="UP001500212">
    <property type="component" value="Unassembled WGS sequence"/>
</dbReference>